<dbReference type="EMBL" id="VNFF01000002">
    <property type="protein sequence ID" value="TVU86069.1"/>
    <property type="molecule type" value="Genomic_DNA"/>
</dbReference>
<evidence type="ECO:0000256" key="1">
    <source>
        <dbReference type="SAM" id="Coils"/>
    </source>
</evidence>
<evidence type="ECO:0000313" key="3">
    <source>
        <dbReference type="Proteomes" id="UP000317938"/>
    </source>
</evidence>
<organism evidence="2 3">
    <name type="scientific">Pseudoalteromonas neustonica</name>
    <dbReference type="NCBI Taxonomy" id="1840331"/>
    <lineage>
        <taxon>Bacteria</taxon>
        <taxon>Pseudomonadati</taxon>
        <taxon>Pseudomonadota</taxon>
        <taxon>Gammaproteobacteria</taxon>
        <taxon>Alteromonadales</taxon>
        <taxon>Pseudoalteromonadaceae</taxon>
        <taxon>Pseudoalteromonas</taxon>
    </lineage>
</organism>
<gene>
    <name evidence="2" type="ORF">FQP85_03060</name>
</gene>
<name>A0ABY3FJG2_9GAMM</name>
<evidence type="ECO:0000313" key="2">
    <source>
        <dbReference type="EMBL" id="TVU86069.1"/>
    </source>
</evidence>
<reference evidence="2 3" key="1">
    <citation type="submission" date="2019-07" db="EMBL/GenBank/DDBJ databases">
        <title>Diversity of Bacteria from Kongsfjorden, Arctic.</title>
        <authorList>
            <person name="Yu Y."/>
        </authorList>
    </citation>
    <scope>NUCLEOTIDE SEQUENCE [LARGE SCALE GENOMIC DNA]</scope>
    <source>
        <strain evidence="2 3">SM1927</strain>
    </source>
</reference>
<keyword evidence="3" id="KW-1185">Reference proteome</keyword>
<feature type="coiled-coil region" evidence="1">
    <location>
        <begin position="36"/>
        <end position="70"/>
    </location>
</feature>
<accession>A0ABY3FJG2</accession>
<proteinExistence type="predicted"/>
<keyword evidence="1" id="KW-0175">Coiled coil</keyword>
<dbReference type="Proteomes" id="UP000317938">
    <property type="component" value="Unassembled WGS sequence"/>
</dbReference>
<protein>
    <submittedName>
        <fullName evidence="2">Uncharacterized protein</fullName>
    </submittedName>
</protein>
<dbReference type="RefSeq" id="WP_145233982.1">
    <property type="nucleotide sequence ID" value="NZ_VNFF01000002.1"/>
</dbReference>
<comment type="caution">
    <text evidence="2">The sequence shown here is derived from an EMBL/GenBank/DDBJ whole genome shotgun (WGS) entry which is preliminary data.</text>
</comment>
<sequence length="75" mass="8445">MMETEYQTYVVKFEGEAPPVTAGMNINGGSLRRVCFNNQIALNDDARQLIEDAQEEGTLTQRQVDDLLNELLTLL</sequence>